<evidence type="ECO:0000313" key="2">
    <source>
        <dbReference type="EMBL" id="CEF68539.1"/>
    </source>
</evidence>
<protein>
    <submittedName>
        <fullName evidence="2 4">Uncharacterized protein</fullName>
    </submittedName>
</protein>
<dbReference type="RefSeq" id="XP_024507739.1">
    <property type="nucleotide sequence ID" value="XM_024654359.1"/>
</dbReference>
<keyword evidence="3" id="KW-1185">Reference proteome</keyword>
<organism evidence="2">
    <name type="scientific">Strongyloides ratti</name>
    <name type="common">Parasitic roundworm</name>
    <dbReference type="NCBI Taxonomy" id="34506"/>
    <lineage>
        <taxon>Eukaryota</taxon>
        <taxon>Metazoa</taxon>
        <taxon>Ecdysozoa</taxon>
        <taxon>Nematoda</taxon>
        <taxon>Chromadorea</taxon>
        <taxon>Rhabditida</taxon>
        <taxon>Tylenchina</taxon>
        <taxon>Panagrolaimomorpha</taxon>
        <taxon>Strongyloidoidea</taxon>
        <taxon>Strongyloididae</taxon>
        <taxon>Strongyloides</taxon>
    </lineage>
</organism>
<keyword evidence="1" id="KW-0812">Transmembrane</keyword>
<dbReference type="WormBase" id="SRAE_2000319500">
    <property type="protein sequence ID" value="SRP05178"/>
    <property type="gene ID" value="WBGene00263416"/>
</dbReference>
<gene>
    <name evidence="2 4 5" type="ORF">SRAE_2000319500</name>
</gene>
<sequence>MDENKCRYSKYERTIVYRDNNNKVKSCLTDLSSIGLNDVETQLHKKTDILDDFWELFSIKNSVVHTVFSVTFGMLLGIFIVLHF</sequence>
<keyword evidence="1" id="KW-0472">Membrane</keyword>
<dbReference type="EMBL" id="LN609529">
    <property type="protein sequence ID" value="CEF68539.1"/>
    <property type="molecule type" value="Genomic_DNA"/>
</dbReference>
<dbReference type="GeneID" id="36380909"/>
<dbReference type="CTD" id="36380909"/>
<reference evidence="2 3" key="1">
    <citation type="submission" date="2014-09" db="EMBL/GenBank/DDBJ databases">
        <authorList>
            <person name="Martin A.A."/>
        </authorList>
    </citation>
    <scope>NUCLEOTIDE SEQUENCE</scope>
    <source>
        <strain evidence="3">ED321</strain>
        <strain evidence="2">ED321 Heterogonic</strain>
    </source>
</reference>
<dbReference type="WBParaSite" id="SRAE_2000319500.1">
    <property type="protein sequence ID" value="SRAE_2000319500.1"/>
    <property type="gene ID" value="WBGene00263416"/>
</dbReference>
<keyword evidence="1" id="KW-1133">Transmembrane helix</keyword>
<feature type="transmembrane region" description="Helical" evidence="1">
    <location>
        <begin position="63"/>
        <end position="82"/>
    </location>
</feature>
<dbReference type="AlphaFoldDB" id="A0A090MZ94"/>
<name>A0A090MZ94_STRRB</name>
<evidence type="ECO:0000256" key="1">
    <source>
        <dbReference type="SAM" id="Phobius"/>
    </source>
</evidence>
<evidence type="ECO:0000313" key="4">
    <source>
        <dbReference type="WBParaSite" id="SRAE_2000319500.1"/>
    </source>
</evidence>
<proteinExistence type="predicted"/>
<dbReference type="Proteomes" id="UP000035682">
    <property type="component" value="Unplaced"/>
</dbReference>
<reference evidence="4" key="2">
    <citation type="submission" date="2020-12" db="UniProtKB">
        <authorList>
            <consortium name="WormBaseParasite"/>
        </authorList>
    </citation>
    <scope>IDENTIFICATION</scope>
</reference>
<evidence type="ECO:0000313" key="5">
    <source>
        <dbReference type="WormBase" id="SRAE_2000319500"/>
    </source>
</evidence>
<accession>A0A090MZ94</accession>
<evidence type="ECO:0000313" key="3">
    <source>
        <dbReference type="Proteomes" id="UP000035682"/>
    </source>
</evidence>